<comment type="similarity">
    <text evidence="3">Belongs to the kynurenine formamidase family.</text>
</comment>
<accession>A0A2T4CDW9</accession>
<dbReference type="InterPro" id="IPR029058">
    <property type="entry name" value="AB_hydrolase_fold"/>
</dbReference>
<evidence type="ECO:0000256" key="3">
    <source>
        <dbReference type="HAMAP-Rule" id="MF_03014"/>
    </source>
</evidence>
<dbReference type="UniPathway" id="UPA00333">
    <property type="reaction ID" value="UER00454"/>
</dbReference>
<keyword evidence="1 3" id="KW-0378">Hydrolase</keyword>
<sequence>MAYSADTPGLKYASHQYGQHNLQRVGVWQYENAPEAADSAPSYWIIFVHGGGWRDPRNTLHDFVPSIKHMLALPDLLPTSAVRGFASIDYRLSPHPQFPQDPASTPANDLRQALHPQHVQDVLAALRLLDAEYGIGSNYVLIGHSAGGTLVHQVIMNNDASCAWGPAAPLPAAIVSISGIHDLRGLAERHGGVYETFTAGAFGPDRQAWDAASPAKFAGNFKSLWPNEPRLVILAASAEDTLIDVAELDIMEAKLVKDGIKPIVIKDLQLEHDSIWEDGAQVAALAAKAVAKLRQH</sequence>
<dbReference type="GO" id="GO:0004061">
    <property type="term" value="F:arylformamidase activity"/>
    <property type="evidence" value="ECO:0007669"/>
    <property type="project" value="UniProtKB-UniRule"/>
</dbReference>
<keyword evidence="6" id="KW-1185">Reference proteome</keyword>
<protein>
    <recommendedName>
        <fullName evidence="3">Kynurenine formamidase</fullName>
        <shortName evidence="3">KFA</shortName>
        <shortName evidence="3">KFase</shortName>
        <ecNumber evidence="3">3.5.1.9</ecNumber>
    </recommendedName>
    <alternativeName>
        <fullName evidence="3">Arylformamidase</fullName>
    </alternativeName>
    <alternativeName>
        <fullName evidence="3">N-formylkynurenine formamidase</fullName>
        <shortName evidence="3">FKF</shortName>
    </alternativeName>
</protein>
<feature type="active site" description="Nucleophile" evidence="3">
    <location>
        <position position="145"/>
    </location>
</feature>
<comment type="function">
    <text evidence="3">Catalyzes the hydrolysis of N-formyl-L-kynurenine to L-kynurenine, the second step in the kynurenine pathway of tryptophan degradation. Kynurenine may be further oxidized to nicotinic acid, NAD(H) and NADP(H). Required for elimination of toxic metabolites.</text>
</comment>
<feature type="active site" evidence="3">
    <location>
        <position position="240"/>
    </location>
</feature>
<proteinExistence type="inferred from homology"/>
<dbReference type="Proteomes" id="UP000240760">
    <property type="component" value="Unassembled WGS sequence"/>
</dbReference>
<dbReference type="AlphaFoldDB" id="A0A2T4CDW9"/>
<reference evidence="5 6" key="1">
    <citation type="submission" date="2016-07" db="EMBL/GenBank/DDBJ databases">
        <title>Multiple horizontal gene transfer events from other fungi enriched the ability of initially mycotrophic Trichoderma (Ascomycota) to feed on dead plant biomass.</title>
        <authorList>
            <consortium name="DOE Joint Genome Institute"/>
            <person name="Aerts A."/>
            <person name="Atanasova L."/>
            <person name="Chenthamara K."/>
            <person name="Zhang J."/>
            <person name="Grujic M."/>
            <person name="Henrissat B."/>
            <person name="Kuo A."/>
            <person name="Salamov A."/>
            <person name="Lipzen A."/>
            <person name="Labutti K."/>
            <person name="Barry K."/>
            <person name="Miao Y."/>
            <person name="Rahimi M.J."/>
            <person name="Shen Q."/>
            <person name="Grigoriev I.V."/>
            <person name="Kubicek C.P."/>
            <person name="Druzhinina I.S."/>
        </authorList>
    </citation>
    <scope>NUCLEOTIDE SEQUENCE [LARGE SCALE GENOMIC DNA]</scope>
    <source>
        <strain evidence="5 6">ATCC 18648</strain>
    </source>
</reference>
<dbReference type="InterPro" id="IPR027519">
    <property type="entry name" value="KFase_ver/fungi-typ"/>
</dbReference>
<comment type="catalytic activity">
    <reaction evidence="3">
        <text>N-formyl-L-kynurenine + H2O = L-kynurenine + formate + H(+)</text>
        <dbReference type="Rhea" id="RHEA:13009"/>
        <dbReference type="ChEBI" id="CHEBI:15377"/>
        <dbReference type="ChEBI" id="CHEBI:15378"/>
        <dbReference type="ChEBI" id="CHEBI:15740"/>
        <dbReference type="ChEBI" id="CHEBI:57959"/>
        <dbReference type="ChEBI" id="CHEBI:58629"/>
        <dbReference type="EC" id="3.5.1.9"/>
    </reaction>
</comment>
<feature type="short sequence motif" description="HGGXW" evidence="3">
    <location>
        <begin position="49"/>
        <end position="53"/>
    </location>
</feature>
<comment type="pathway">
    <text evidence="3">Amino-acid degradation; L-tryptophan degradation via kynurenine pathway; L-kynurenine from L-tryptophan: step 2/2.</text>
</comment>
<dbReference type="Gene3D" id="3.40.50.1820">
    <property type="entry name" value="alpha/beta hydrolase"/>
    <property type="match status" value="1"/>
</dbReference>
<comment type="domain">
    <text evidence="3">The main chain amide nitrogen atoms of the second glycine and its adjacent residue in the HGGXW motif define the oxyanion hole, and stabilize the oxyanion that forms during the nucleophilic attack by the catalytic serine during substrate cleavage.</text>
</comment>
<dbReference type="InterPro" id="IPR000073">
    <property type="entry name" value="AB_hydrolase_1"/>
</dbReference>
<dbReference type="Pfam" id="PF12697">
    <property type="entry name" value="Abhydrolase_6"/>
    <property type="match status" value="1"/>
</dbReference>
<evidence type="ECO:0000256" key="2">
    <source>
        <dbReference type="ARBA" id="ARBA00023079"/>
    </source>
</evidence>
<dbReference type="GO" id="GO:0034354">
    <property type="term" value="P:'de novo' NAD+ biosynthetic process from L-tryptophan"/>
    <property type="evidence" value="ECO:0007669"/>
    <property type="project" value="UniProtKB-UniRule"/>
</dbReference>
<dbReference type="PANTHER" id="PTHR48081:SF33">
    <property type="entry name" value="KYNURENINE FORMAMIDASE"/>
    <property type="match status" value="1"/>
</dbReference>
<name>A0A2T4CDW9_TRILO</name>
<gene>
    <name evidence="5" type="ORF">M440DRAFT_1327339</name>
</gene>
<organism evidence="5 6">
    <name type="scientific">Trichoderma longibrachiatum ATCC 18648</name>
    <dbReference type="NCBI Taxonomy" id="983965"/>
    <lineage>
        <taxon>Eukaryota</taxon>
        <taxon>Fungi</taxon>
        <taxon>Dikarya</taxon>
        <taxon>Ascomycota</taxon>
        <taxon>Pezizomycotina</taxon>
        <taxon>Sordariomycetes</taxon>
        <taxon>Hypocreomycetidae</taxon>
        <taxon>Hypocreales</taxon>
        <taxon>Hypocreaceae</taxon>
        <taxon>Trichoderma</taxon>
    </lineage>
</organism>
<evidence type="ECO:0000256" key="1">
    <source>
        <dbReference type="ARBA" id="ARBA00022801"/>
    </source>
</evidence>
<evidence type="ECO:0000313" key="6">
    <source>
        <dbReference type="Proteomes" id="UP000240760"/>
    </source>
</evidence>
<comment type="subunit">
    <text evidence="3">Homodimer.</text>
</comment>
<feature type="active site" evidence="3">
    <location>
        <position position="272"/>
    </location>
</feature>
<dbReference type="STRING" id="983965.A0A2T4CDW9"/>
<dbReference type="SUPFAM" id="SSF53474">
    <property type="entry name" value="alpha/beta-Hydrolases"/>
    <property type="match status" value="1"/>
</dbReference>
<evidence type="ECO:0000259" key="4">
    <source>
        <dbReference type="Pfam" id="PF12697"/>
    </source>
</evidence>
<dbReference type="OrthoDB" id="420264at2759"/>
<feature type="domain" description="AB hydrolase-1" evidence="4">
    <location>
        <begin position="45"/>
        <end position="283"/>
    </location>
</feature>
<dbReference type="EMBL" id="KZ679128">
    <property type="protein sequence ID" value="PTB79728.1"/>
    <property type="molecule type" value="Genomic_DNA"/>
</dbReference>
<keyword evidence="2 3" id="KW-0823">Tryptophan catabolism</keyword>
<dbReference type="GO" id="GO:0019441">
    <property type="term" value="P:L-tryptophan catabolic process to kynurenine"/>
    <property type="evidence" value="ECO:0007669"/>
    <property type="project" value="UniProtKB-UniRule"/>
</dbReference>
<dbReference type="EC" id="3.5.1.9" evidence="3"/>
<dbReference type="HAMAP" id="MF_03014">
    <property type="entry name" value="KFase"/>
    <property type="match status" value="1"/>
</dbReference>
<dbReference type="PANTHER" id="PTHR48081">
    <property type="entry name" value="AB HYDROLASE SUPERFAMILY PROTEIN C4A8.06C"/>
    <property type="match status" value="1"/>
</dbReference>
<evidence type="ECO:0000313" key="5">
    <source>
        <dbReference type="EMBL" id="PTB79728.1"/>
    </source>
</evidence>
<dbReference type="InterPro" id="IPR050300">
    <property type="entry name" value="GDXG_lipolytic_enzyme"/>
</dbReference>